<protein>
    <submittedName>
        <fullName evidence="3">Uncharacterized protein</fullName>
    </submittedName>
</protein>
<dbReference type="RefSeq" id="WP_157977813.1">
    <property type="nucleotide sequence ID" value="NZ_CP139965.1"/>
</dbReference>
<evidence type="ECO:0000256" key="2">
    <source>
        <dbReference type="SAM" id="SignalP"/>
    </source>
</evidence>
<gene>
    <name evidence="3" type="ORF">U0042_10475</name>
</gene>
<organism evidence="3 4">
    <name type="scientific">Paraburkholderia kururiensis</name>
    <dbReference type="NCBI Taxonomy" id="984307"/>
    <lineage>
        <taxon>Bacteria</taxon>
        <taxon>Pseudomonadati</taxon>
        <taxon>Pseudomonadota</taxon>
        <taxon>Betaproteobacteria</taxon>
        <taxon>Burkholderiales</taxon>
        <taxon>Burkholderiaceae</taxon>
        <taxon>Paraburkholderia</taxon>
    </lineage>
</organism>
<dbReference type="Proteomes" id="UP001325479">
    <property type="component" value="Chromosome"/>
</dbReference>
<sequence>MFRHLVVMAAAVASTLAQAAPALDSPAPDRKAECTQTRQSEIARDTESVARLDALVEQVPPDEDKYLGVEYGAADGAQNQARLQTLRLRPYYASWALHRELQALADALARVDAPPVGESKEAYQIKTAAFALVQVAAASRALSTYVAYDQQRTSHVLSDDDISQHTFSLGTMGAGLAWYIGCTVDAMKAPAAPRGHASSIHRTRAHGAYAGSRRRTTSAAVPADPTFWMRGAR</sequence>
<feature type="signal peptide" evidence="2">
    <location>
        <begin position="1"/>
        <end position="19"/>
    </location>
</feature>
<feature type="region of interest" description="Disordered" evidence="1">
    <location>
        <begin position="193"/>
        <end position="218"/>
    </location>
</feature>
<keyword evidence="2" id="KW-0732">Signal</keyword>
<reference evidence="3 4" key="1">
    <citation type="submission" date="2023-12" db="EMBL/GenBank/DDBJ databases">
        <title>Genome sequencing and assembly of bacterial species from a model synthetic community.</title>
        <authorList>
            <person name="Hogle S.L."/>
        </authorList>
    </citation>
    <scope>NUCLEOTIDE SEQUENCE [LARGE SCALE GENOMIC DNA]</scope>
    <source>
        <strain evidence="3 4">HAMBI 2494</strain>
    </source>
</reference>
<evidence type="ECO:0000256" key="1">
    <source>
        <dbReference type="SAM" id="MobiDB-lite"/>
    </source>
</evidence>
<dbReference type="EMBL" id="CP139965">
    <property type="protein sequence ID" value="WQD80065.1"/>
    <property type="molecule type" value="Genomic_DNA"/>
</dbReference>
<keyword evidence="4" id="KW-1185">Reference proteome</keyword>
<evidence type="ECO:0000313" key="3">
    <source>
        <dbReference type="EMBL" id="WQD80065.1"/>
    </source>
</evidence>
<feature type="chain" id="PRO_5046134708" evidence="2">
    <location>
        <begin position="20"/>
        <end position="233"/>
    </location>
</feature>
<accession>A0ABZ0WS52</accession>
<name>A0ABZ0WS52_9BURK</name>
<evidence type="ECO:0000313" key="4">
    <source>
        <dbReference type="Proteomes" id="UP001325479"/>
    </source>
</evidence>
<proteinExistence type="predicted"/>